<reference evidence="2" key="1">
    <citation type="journal article" date="2019" name="Sci. Rep.">
        <title>Draft genome of Tanacetum cinerariifolium, the natural source of mosquito coil.</title>
        <authorList>
            <person name="Yamashiro T."/>
            <person name="Shiraishi A."/>
            <person name="Satake H."/>
            <person name="Nakayama K."/>
        </authorList>
    </citation>
    <scope>NUCLEOTIDE SEQUENCE</scope>
</reference>
<proteinExistence type="predicted"/>
<keyword evidence="2" id="KW-0548">Nucleotidyltransferase</keyword>
<evidence type="ECO:0000256" key="1">
    <source>
        <dbReference type="SAM" id="MobiDB-lite"/>
    </source>
</evidence>
<protein>
    <submittedName>
        <fullName evidence="2">Putative reverse transcriptase domain-containing protein</fullName>
    </submittedName>
</protein>
<dbReference type="InterPro" id="IPR043502">
    <property type="entry name" value="DNA/RNA_pol_sf"/>
</dbReference>
<dbReference type="PANTHER" id="PTHR24559">
    <property type="entry name" value="TRANSPOSON TY3-I GAG-POL POLYPROTEIN"/>
    <property type="match status" value="1"/>
</dbReference>
<keyword evidence="2" id="KW-0695">RNA-directed DNA polymerase</keyword>
<gene>
    <name evidence="2" type="ORF">Tci_034825</name>
</gene>
<comment type="caution">
    <text evidence="2">The sequence shown here is derived from an EMBL/GenBank/DDBJ whole genome shotgun (WGS) entry which is preliminary data.</text>
</comment>
<sequence length="505" mass="55956">MRLPPLREEHRSYNVLALGAKVIENQSCLYPQSPTHLSILILKPWRFYRGFDEESVFQESSYTVAPPSPSYVPGYVADFDPEEDPEEDLEEDHVDYPTDGGDGDDEPSNDDDDDEEEEHLASADSFAVPIFDPVPSAGDTEAFETDESAPAPKSSQIIVPPSQTRLRKARKTIKPQIPTPFPSEAEVDRLLALPTLPPSPVTPLSSPLPQIPSPPIPISSPPLPLTSPLTTSPTDAGAPLGYRATGIRMRSLVPSTSHRTPEAEMLPQKRAYFITPALRFKKMATKRRTATTPTTSTPMTDAQIKALIERGIVVALAERNTDKSINGDDIHDSGTGRRRQVSTVRECTYTDFLKCQPLNFKGTEGVVVLTQWLEKMESVFHISNCIVACQAGNGNAVVRAYAVSTAGTNSNSNVVMVLFVKKKDGSVRMCIDYQELNKLTVKNRYPLPRIDDLFDQLQGSSVWSNIGWRSSYHQLRCWVIIYINPLNLSTDSFGVDDAMELKEKH</sequence>
<name>A0A6L2LPF3_TANCI</name>
<evidence type="ECO:0000313" key="2">
    <source>
        <dbReference type="EMBL" id="GEU62847.1"/>
    </source>
</evidence>
<dbReference type="PANTHER" id="PTHR24559:SF444">
    <property type="entry name" value="REVERSE TRANSCRIPTASE DOMAIN-CONTAINING PROTEIN"/>
    <property type="match status" value="1"/>
</dbReference>
<dbReference type="Gene3D" id="3.30.70.270">
    <property type="match status" value="1"/>
</dbReference>
<feature type="compositionally biased region" description="Acidic residues" evidence="1">
    <location>
        <begin position="79"/>
        <end position="93"/>
    </location>
</feature>
<feature type="compositionally biased region" description="Polar residues" evidence="1">
    <location>
        <begin position="153"/>
        <end position="164"/>
    </location>
</feature>
<feature type="compositionally biased region" description="Acidic residues" evidence="1">
    <location>
        <begin position="101"/>
        <end position="118"/>
    </location>
</feature>
<dbReference type="SUPFAM" id="SSF56672">
    <property type="entry name" value="DNA/RNA polymerases"/>
    <property type="match status" value="1"/>
</dbReference>
<dbReference type="EMBL" id="BKCJ010004743">
    <property type="protein sequence ID" value="GEU62847.1"/>
    <property type="molecule type" value="Genomic_DNA"/>
</dbReference>
<dbReference type="InterPro" id="IPR053134">
    <property type="entry name" value="RNA-dir_DNA_polymerase"/>
</dbReference>
<dbReference type="GO" id="GO:0003964">
    <property type="term" value="F:RNA-directed DNA polymerase activity"/>
    <property type="evidence" value="ECO:0007669"/>
    <property type="project" value="UniProtKB-KW"/>
</dbReference>
<dbReference type="InterPro" id="IPR043128">
    <property type="entry name" value="Rev_trsase/Diguanyl_cyclase"/>
</dbReference>
<dbReference type="AlphaFoldDB" id="A0A6L2LPF3"/>
<accession>A0A6L2LPF3</accession>
<dbReference type="Gene3D" id="3.10.10.10">
    <property type="entry name" value="HIV Type 1 Reverse Transcriptase, subunit A, domain 1"/>
    <property type="match status" value="1"/>
</dbReference>
<organism evidence="2">
    <name type="scientific">Tanacetum cinerariifolium</name>
    <name type="common">Dalmatian daisy</name>
    <name type="synonym">Chrysanthemum cinerariifolium</name>
    <dbReference type="NCBI Taxonomy" id="118510"/>
    <lineage>
        <taxon>Eukaryota</taxon>
        <taxon>Viridiplantae</taxon>
        <taxon>Streptophyta</taxon>
        <taxon>Embryophyta</taxon>
        <taxon>Tracheophyta</taxon>
        <taxon>Spermatophyta</taxon>
        <taxon>Magnoliopsida</taxon>
        <taxon>eudicotyledons</taxon>
        <taxon>Gunneridae</taxon>
        <taxon>Pentapetalae</taxon>
        <taxon>asterids</taxon>
        <taxon>campanulids</taxon>
        <taxon>Asterales</taxon>
        <taxon>Asteraceae</taxon>
        <taxon>Asteroideae</taxon>
        <taxon>Anthemideae</taxon>
        <taxon>Anthemidinae</taxon>
        <taxon>Tanacetum</taxon>
    </lineage>
</organism>
<feature type="region of interest" description="Disordered" evidence="1">
    <location>
        <begin position="61"/>
        <end position="166"/>
    </location>
</feature>
<keyword evidence="2" id="KW-0808">Transferase</keyword>